<keyword evidence="3" id="KW-1185">Reference proteome</keyword>
<dbReference type="KEGG" id="trc:DYE49_09695"/>
<sequence>MPVISFRLTAAAIALIFCRGTGLNSGEDTTAGRTPGAGLKHDAVRCTWCLNSANAYDWTITAIQCPVDESAESLTACQLQTGDYTDPQKKNCRWKRRKPDLYRRQKRQRQL</sequence>
<reference evidence="2 4" key="1">
    <citation type="submission" date="2018-08" db="EMBL/GenBank/DDBJ databases">
        <title>The first complete genome of Treponema rectale (CHPAT), a commensal spirochete of the bovine rectum.</title>
        <authorList>
            <person name="Staton G.J."/>
            <person name="Clegg S.R."/>
            <person name="Carter S.D."/>
            <person name="Radford A.D."/>
            <person name="Darby A."/>
            <person name="Hall N."/>
            <person name="Birtles R.J."/>
            <person name="Evans N.J."/>
        </authorList>
    </citation>
    <scope>NUCLEOTIDE SEQUENCE [LARGE SCALE GENOMIC DNA]</scope>
    <source>
        <strain evidence="2 4">CHPA</strain>
    </source>
</reference>
<evidence type="ECO:0000313" key="4">
    <source>
        <dbReference type="Proteomes" id="UP000593591"/>
    </source>
</evidence>
<evidence type="ECO:0000313" key="1">
    <source>
        <dbReference type="EMBL" id="MBB5219416.1"/>
    </source>
</evidence>
<dbReference type="EMBL" id="CP031517">
    <property type="protein sequence ID" value="QOS40705.1"/>
    <property type="molecule type" value="Genomic_DNA"/>
</dbReference>
<dbReference type="AlphaFoldDB" id="A0A840SHN4"/>
<evidence type="ECO:0000313" key="3">
    <source>
        <dbReference type="Proteomes" id="UP000578697"/>
    </source>
</evidence>
<proteinExistence type="predicted"/>
<protein>
    <submittedName>
        <fullName evidence="1">Uncharacterized protein</fullName>
    </submittedName>
</protein>
<dbReference type="RefSeq" id="WP_184652823.1">
    <property type="nucleotide sequence ID" value="NZ_JACHFR010000002.1"/>
</dbReference>
<dbReference type="Proteomes" id="UP000578697">
    <property type="component" value="Unassembled WGS sequence"/>
</dbReference>
<organism evidence="1 3">
    <name type="scientific">Treponema rectale</name>
    <dbReference type="NCBI Taxonomy" id="744512"/>
    <lineage>
        <taxon>Bacteria</taxon>
        <taxon>Pseudomonadati</taxon>
        <taxon>Spirochaetota</taxon>
        <taxon>Spirochaetia</taxon>
        <taxon>Spirochaetales</taxon>
        <taxon>Treponemataceae</taxon>
        <taxon>Treponema</taxon>
    </lineage>
</organism>
<dbReference type="Proteomes" id="UP000593591">
    <property type="component" value="Chromosome"/>
</dbReference>
<name>A0A840SHN4_9SPIR</name>
<gene>
    <name evidence="2" type="ORF">DYE49_09695</name>
    <name evidence="1" type="ORF">HNP77_001785</name>
</gene>
<evidence type="ECO:0000313" key="2">
    <source>
        <dbReference type="EMBL" id="QOS40705.1"/>
    </source>
</evidence>
<reference evidence="1 3" key="2">
    <citation type="submission" date="2020-08" db="EMBL/GenBank/DDBJ databases">
        <title>Genomic Encyclopedia of Type Strains, Phase IV (KMG-IV): sequencing the most valuable type-strain genomes for metagenomic binning, comparative biology and taxonomic classification.</title>
        <authorList>
            <person name="Goeker M."/>
        </authorList>
    </citation>
    <scope>NUCLEOTIDE SEQUENCE [LARGE SCALE GENOMIC DNA]</scope>
    <source>
        <strain evidence="1 3">DSM 103679</strain>
    </source>
</reference>
<accession>A0A840SHN4</accession>
<dbReference type="EMBL" id="JACHFR010000002">
    <property type="protein sequence ID" value="MBB5219416.1"/>
    <property type="molecule type" value="Genomic_DNA"/>
</dbReference>